<dbReference type="NCBIfam" id="TIGR01907">
    <property type="entry name" value="casE_Cse3"/>
    <property type="match status" value="1"/>
</dbReference>
<dbReference type="EMBL" id="LAXD01000001">
    <property type="protein sequence ID" value="KWW98837.1"/>
    <property type="molecule type" value="Genomic_DNA"/>
</dbReference>
<dbReference type="STRING" id="1469144.LI90_466"/>
<dbReference type="InterPro" id="IPR010179">
    <property type="entry name" value="CRISPR-assoc_prot_Cse3"/>
</dbReference>
<name>A0A132MLU0_9ACTN</name>
<dbReference type="Gene3D" id="3.30.70.1210">
    <property type="entry name" value="Crispr-associated protein, domain 2"/>
    <property type="match status" value="1"/>
</dbReference>
<dbReference type="Proteomes" id="UP000070188">
    <property type="component" value="Unassembled WGS sequence"/>
</dbReference>
<dbReference type="AlphaFoldDB" id="A0A132MLU0"/>
<keyword evidence="2" id="KW-1185">Reference proteome</keyword>
<dbReference type="Pfam" id="PF08798">
    <property type="entry name" value="CRISPR_assoc"/>
    <property type="match status" value="1"/>
</dbReference>
<dbReference type="PATRIC" id="fig|1469144.10.peg.561"/>
<accession>A0A132MLU0</accession>
<sequence>MYLSKLMINVTSREFRRDYADVQDMHRTIMSAFPQVSDGRPARQAHGVLWRLDESAGGFVLYVQSRTRPDWSKLPEGYLAAPAQVRDLAPVLDAVTPGRKLAFRLVANATRTIHPDGVPGQRGQGKRVPHRHPDKQIEWLAAQGARHGFVLPLAANGQPDVAPSPRPILRGDRRGGKPIVIEPVRYDGHLVVTDPDALRAALTLGVGRAKAYGCGLLSLAPPRG</sequence>
<evidence type="ECO:0000313" key="2">
    <source>
        <dbReference type="Proteomes" id="UP000070188"/>
    </source>
</evidence>
<protein>
    <submittedName>
        <fullName evidence="1">CRISPR-associated CSE3 family protein</fullName>
    </submittedName>
</protein>
<dbReference type="SUPFAM" id="SSF117987">
    <property type="entry name" value="CRISPR-associated protein"/>
    <property type="match status" value="2"/>
</dbReference>
<reference evidence="2" key="1">
    <citation type="submission" date="2015-04" db="EMBL/GenBank/DDBJ databases">
        <title>Physiological reanalysis, assessment of diazotrophy, and genome sequences of multiple isolates of Streptomyces thermoautotrophicus.</title>
        <authorList>
            <person name="MacKellar D.C."/>
            <person name="Lieber L."/>
            <person name="Norman J."/>
            <person name="Bolger A."/>
            <person name="Tobin C."/>
            <person name="Murray J.W."/>
            <person name="Chang R."/>
            <person name="Ford T."/>
            <person name="Nguyen P.Q."/>
            <person name="Woodward J."/>
            <person name="Permingeat H."/>
            <person name="Joshi N.S."/>
            <person name="Silver P.A."/>
            <person name="Usadel B."/>
            <person name="Rutherford A.W."/>
            <person name="Friesen M."/>
            <person name="Prell J."/>
        </authorList>
    </citation>
    <scope>NUCLEOTIDE SEQUENCE [LARGE SCALE GENOMIC DNA]</scope>
    <source>
        <strain evidence="2">H1</strain>
    </source>
</reference>
<dbReference type="Gene3D" id="3.30.70.1200">
    <property type="entry name" value="Crispr-associated protein, domain 1"/>
    <property type="match status" value="1"/>
</dbReference>
<organism evidence="1 2">
    <name type="scientific">Carbonactinospora thermoautotrophica</name>
    <dbReference type="NCBI Taxonomy" id="1469144"/>
    <lineage>
        <taxon>Bacteria</taxon>
        <taxon>Bacillati</taxon>
        <taxon>Actinomycetota</taxon>
        <taxon>Actinomycetes</taxon>
        <taxon>Kitasatosporales</taxon>
        <taxon>Carbonactinosporaceae</taxon>
        <taxon>Carbonactinospora</taxon>
    </lineage>
</organism>
<gene>
    <name evidence="1" type="ORF">LI90_466</name>
</gene>
<proteinExistence type="predicted"/>
<dbReference type="SMART" id="SM01101">
    <property type="entry name" value="CRISPR_assoc"/>
    <property type="match status" value="1"/>
</dbReference>
<dbReference type="CDD" id="cd09727">
    <property type="entry name" value="Cas6_I-E"/>
    <property type="match status" value="1"/>
</dbReference>
<dbReference type="OrthoDB" id="9795689at2"/>
<dbReference type="RefSeq" id="WP_066883757.1">
    <property type="nucleotide sequence ID" value="NZ_CP171739.1"/>
</dbReference>
<comment type="caution">
    <text evidence="1">The sequence shown here is derived from an EMBL/GenBank/DDBJ whole genome shotgun (WGS) entry which is preliminary data.</text>
</comment>
<evidence type="ECO:0000313" key="1">
    <source>
        <dbReference type="EMBL" id="KWW98837.1"/>
    </source>
</evidence>